<proteinExistence type="evidence at transcript level"/>
<dbReference type="AlphaFoldDB" id="B4FL41"/>
<sequence length="43" mass="4777">MYLNGKETPTGVRDKPRAHLPVCAGVELQNHVNINQGMQEMIS</sequence>
<protein>
    <submittedName>
        <fullName evidence="1">Uncharacterized protein</fullName>
    </submittedName>
</protein>
<name>B4FL41_MAIZE</name>
<organism evidence="1">
    <name type="scientific">Zea mays</name>
    <name type="common">Maize</name>
    <dbReference type="NCBI Taxonomy" id="4577"/>
    <lineage>
        <taxon>Eukaryota</taxon>
        <taxon>Viridiplantae</taxon>
        <taxon>Streptophyta</taxon>
        <taxon>Embryophyta</taxon>
        <taxon>Tracheophyta</taxon>
        <taxon>Spermatophyta</taxon>
        <taxon>Magnoliopsida</taxon>
        <taxon>Liliopsida</taxon>
        <taxon>Poales</taxon>
        <taxon>Poaceae</taxon>
        <taxon>PACMAD clade</taxon>
        <taxon>Panicoideae</taxon>
        <taxon>Andropogonodae</taxon>
        <taxon>Andropogoneae</taxon>
        <taxon>Tripsacinae</taxon>
        <taxon>Zea</taxon>
    </lineage>
</organism>
<dbReference type="EMBL" id="BT037829">
    <property type="protein sequence ID" value="ACF82834.1"/>
    <property type="molecule type" value="mRNA"/>
</dbReference>
<reference evidence="1" key="1">
    <citation type="journal article" date="2009" name="PLoS Genet.">
        <title>Sequencing, mapping, and analysis of 27,455 maize full-length cDNAs.</title>
        <authorList>
            <person name="Soderlund C."/>
            <person name="Descour A."/>
            <person name="Kudrna D."/>
            <person name="Bomhoff M."/>
            <person name="Boyd L."/>
            <person name="Currie J."/>
            <person name="Angelova A."/>
            <person name="Collura K."/>
            <person name="Wissotski M."/>
            <person name="Ashley E."/>
            <person name="Morrow D."/>
            <person name="Fernandes J."/>
            <person name="Walbot V."/>
            <person name="Yu Y."/>
        </authorList>
    </citation>
    <scope>NUCLEOTIDE SEQUENCE</scope>
    <source>
        <strain evidence="1">B73</strain>
    </source>
</reference>
<evidence type="ECO:0000313" key="1">
    <source>
        <dbReference type="EMBL" id="ACF82834.1"/>
    </source>
</evidence>
<accession>B4FL41</accession>